<dbReference type="PANTHER" id="PTHR43156:SF2">
    <property type="entry name" value="STAGE II SPORULATION PROTEIN E"/>
    <property type="match status" value="1"/>
</dbReference>
<dbReference type="AlphaFoldDB" id="A0A919L2D2"/>
<keyword evidence="4" id="KW-1185">Reference proteome</keyword>
<feature type="domain" description="PPM-type phosphatase" evidence="2">
    <location>
        <begin position="167"/>
        <end position="384"/>
    </location>
</feature>
<sequence length="389" mass="41889">MLAGLLDVIGNTALDDLTDAVSEQGRSAGFAEVRLYIGDVERRALHLLPGRGTAVPAQHTVPIGGTLPGRAYQYGEVIADHAPSSTGFPYWVPLSIGLERVGLMLVISTEPGDGVAEDARLLAPLVAMAIVSKRGHSDTYARLNRTRSMNVAAEALWHLLPPRTYQDSRVALTATLEPSYQISGDAYDYSLDGPLIHLSIFDAMGHDTAAGQVAALALAAARSARHRGAGIAEAGYAIERELNTQFDGVRFATAVLATLDTRSGMLSWASFGHHPVLLLRGAEGVRLQCRPAYPLGTGLPGLETTVCHVGLEPGDRIALYTDGITEARRPGAREFGMHRLIAYLTRHHADDLSVPETVRRFVHAFIDYHDGHLQDDATVLLCEWLGPDI</sequence>
<dbReference type="Proteomes" id="UP000603708">
    <property type="component" value="Unassembled WGS sequence"/>
</dbReference>
<evidence type="ECO:0000256" key="1">
    <source>
        <dbReference type="ARBA" id="ARBA00022801"/>
    </source>
</evidence>
<dbReference type="InterPro" id="IPR036457">
    <property type="entry name" value="PPM-type-like_dom_sf"/>
</dbReference>
<dbReference type="InterPro" id="IPR001932">
    <property type="entry name" value="PPM-type_phosphatase-like_dom"/>
</dbReference>
<reference evidence="3" key="2">
    <citation type="submission" date="2020-09" db="EMBL/GenBank/DDBJ databases">
        <authorList>
            <person name="Sun Q."/>
            <person name="Ohkuma M."/>
        </authorList>
    </citation>
    <scope>NUCLEOTIDE SEQUENCE</scope>
    <source>
        <strain evidence="3">JCM 5069</strain>
    </source>
</reference>
<comment type="caution">
    <text evidence="3">The sequence shown here is derived from an EMBL/GenBank/DDBJ whole genome shotgun (WGS) entry which is preliminary data.</text>
</comment>
<dbReference type="Pfam" id="PF07228">
    <property type="entry name" value="SpoIIE"/>
    <property type="match status" value="1"/>
</dbReference>
<evidence type="ECO:0000313" key="4">
    <source>
        <dbReference type="Proteomes" id="UP000603708"/>
    </source>
</evidence>
<dbReference type="Gene3D" id="3.60.40.10">
    <property type="entry name" value="PPM-type phosphatase domain"/>
    <property type="match status" value="1"/>
</dbReference>
<gene>
    <name evidence="3" type="ORF">GCM10018793_41950</name>
</gene>
<accession>A0A919L2D2</accession>
<dbReference type="EMBL" id="BNCD01000012">
    <property type="protein sequence ID" value="GHH82345.1"/>
    <property type="molecule type" value="Genomic_DNA"/>
</dbReference>
<evidence type="ECO:0000259" key="2">
    <source>
        <dbReference type="SMART" id="SM00331"/>
    </source>
</evidence>
<proteinExistence type="predicted"/>
<evidence type="ECO:0000313" key="3">
    <source>
        <dbReference type="EMBL" id="GHH82345.1"/>
    </source>
</evidence>
<dbReference type="PANTHER" id="PTHR43156">
    <property type="entry name" value="STAGE II SPORULATION PROTEIN E-RELATED"/>
    <property type="match status" value="1"/>
</dbReference>
<name>A0A919L2D2_9ACTN</name>
<keyword evidence="1" id="KW-0378">Hydrolase</keyword>
<dbReference type="GO" id="GO:0016791">
    <property type="term" value="F:phosphatase activity"/>
    <property type="evidence" value="ECO:0007669"/>
    <property type="project" value="TreeGrafter"/>
</dbReference>
<dbReference type="InterPro" id="IPR052016">
    <property type="entry name" value="Bact_Sigma-Reg"/>
</dbReference>
<reference evidence="3" key="1">
    <citation type="journal article" date="2014" name="Int. J. Syst. Evol. Microbiol.">
        <title>Complete genome sequence of Corynebacterium casei LMG S-19264T (=DSM 44701T), isolated from a smear-ripened cheese.</title>
        <authorList>
            <consortium name="US DOE Joint Genome Institute (JGI-PGF)"/>
            <person name="Walter F."/>
            <person name="Albersmeier A."/>
            <person name="Kalinowski J."/>
            <person name="Ruckert C."/>
        </authorList>
    </citation>
    <scope>NUCLEOTIDE SEQUENCE</scope>
    <source>
        <strain evidence="3">JCM 5069</strain>
    </source>
</reference>
<organism evidence="3 4">
    <name type="scientific">Streptomyces sulfonofaciens</name>
    <dbReference type="NCBI Taxonomy" id="68272"/>
    <lineage>
        <taxon>Bacteria</taxon>
        <taxon>Bacillati</taxon>
        <taxon>Actinomycetota</taxon>
        <taxon>Actinomycetes</taxon>
        <taxon>Kitasatosporales</taxon>
        <taxon>Streptomycetaceae</taxon>
        <taxon>Streptomyces</taxon>
    </lineage>
</organism>
<protein>
    <recommendedName>
        <fullName evidence="2">PPM-type phosphatase domain-containing protein</fullName>
    </recommendedName>
</protein>
<dbReference type="SUPFAM" id="SSF81606">
    <property type="entry name" value="PP2C-like"/>
    <property type="match status" value="1"/>
</dbReference>
<dbReference type="SMART" id="SM00331">
    <property type="entry name" value="PP2C_SIG"/>
    <property type="match status" value="1"/>
</dbReference>